<dbReference type="InterPro" id="IPR006001">
    <property type="entry name" value="Therm_gnt_kin"/>
</dbReference>
<dbReference type="InterPro" id="IPR027417">
    <property type="entry name" value="P-loop_NTPase"/>
</dbReference>
<dbReference type="RefSeq" id="WP_338112338.1">
    <property type="nucleotide sequence ID" value="NZ_JACHNX010000002.1"/>
</dbReference>
<comment type="pathway">
    <text evidence="1">Carbohydrate acid metabolism.</text>
</comment>
<proteinExistence type="inferred from homology"/>
<gene>
    <name evidence="10" type="ORF">GGQ89_001047</name>
</gene>
<keyword evidence="7 9" id="KW-0067">ATP-binding</keyword>
<sequence length="179" mass="19012">MKAKDGNGTGARAHGIVVMGVSGTGKTTLSERLGAQLDCPVLEGDAFHSAENVAKMRTGHALTDADRWPWLDRLGAAIGKTARNGGTAIAACSALRRVYRERLRAAAGVPLYFVFLDTDAQEIARRMNGRKDHYMPPSLLDSQLATLERPTADECALTLDAGLPPETLAAQALGWVKGA</sequence>
<keyword evidence="6 9" id="KW-0418">Kinase</keyword>
<keyword evidence="11" id="KW-1185">Reference proteome</keyword>
<evidence type="ECO:0000313" key="10">
    <source>
        <dbReference type="EMBL" id="MBB4608845.1"/>
    </source>
</evidence>
<comment type="caution">
    <text evidence="10">The sequence shown here is derived from an EMBL/GenBank/DDBJ whole genome shotgun (WGS) entry which is preliminary data.</text>
</comment>
<keyword evidence="4 9" id="KW-0808">Transferase</keyword>
<dbReference type="EC" id="2.7.1.12" evidence="3 9"/>
<comment type="similarity">
    <text evidence="2 9">Belongs to the gluconokinase GntK/GntV family.</text>
</comment>
<evidence type="ECO:0000256" key="3">
    <source>
        <dbReference type="ARBA" id="ARBA00012054"/>
    </source>
</evidence>
<comment type="catalytic activity">
    <reaction evidence="8 9">
        <text>D-gluconate + ATP = 6-phospho-D-gluconate + ADP + H(+)</text>
        <dbReference type="Rhea" id="RHEA:19433"/>
        <dbReference type="ChEBI" id="CHEBI:15378"/>
        <dbReference type="ChEBI" id="CHEBI:18391"/>
        <dbReference type="ChEBI" id="CHEBI:30616"/>
        <dbReference type="ChEBI" id="CHEBI:58759"/>
        <dbReference type="ChEBI" id="CHEBI:456216"/>
        <dbReference type="EC" id="2.7.1.12"/>
    </reaction>
</comment>
<keyword evidence="5 9" id="KW-0547">Nucleotide-binding</keyword>
<dbReference type="NCBIfam" id="TIGR01313">
    <property type="entry name" value="therm_gnt_kin"/>
    <property type="match status" value="1"/>
</dbReference>
<name>A0ABR6K8H2_9SPHN</name>
<evidence type="ECO:0000256" key="6">
    <source>
        <dbReference type="ARBA" id="ARBA00022777"/>
    </source>
</evidence>
<evidence type="ECO:0000256" key="9">
    <source>
        <dbReference type="RuleBase" id="RU363066"/>
    </source>
</evidence>
<evidence type="ECO:0000256" key="5">
    <source>
        <dbReference type="ARBA" id="ARBA00022741"/>
    </source>
</evidence>
<organism evidence="10 11">
    <name type="scientific">Sphingomonas yabuuchiae</name>
    <dbReference type="NCBI Taxonomy" id="172044"/>
    <lineage>
        <taxon>Bacteria</taxon>
        <taxon>Pseudomonadati</taxon>
        <taxon>Pseudomonadota</taxon>
        <taxon>Alphaproteobacteria</taxon>
        <taxon>Sphingomonadales</taxon>
        <taxon>Sphingomonadaceae</taxon>
        <taxon>Sphingomonas</taxon>
    </lineage>
</organism>
<evidence type="ECO:0000256" key="7">
    <source>
        <dbReference type="ARBA" id="ARBA00022840"/>
    </source>
</evidence>
<evidence type="ECO:0000256" key="4">
    <source>
        <dbReference type="ARBA" id="ARBA00022679"/>
    </source>
</evidence>
<evidence type="ECO:0000256" key="8">
    <source>
        <dbReference type="ARBA" id="ARBA00048090"/>
    </source>
</evidence>
<evidence type="ECO:0000256" key="1">
    <source>
        <dbReference type="ARBA" id="ARBA00004761"/>
    </source>
</evidence>
<dbReference type="EMBL" id="JACHNX010000002">
    <property type="protein sequence ID" value="MBB4608845.1"/>
    <property type="molecule type" value="Genomic_DNA"/>
</dbReference>
<protein>
    <recommendedName>
        <fullName evidence="3 9">Gluconokinase</fullName>
        <ecNumber evidence="3 9">2.7.1.12</ecNumber>
    </recommendedName>
</protein>
<dbReference type="GO" id="GO:0046316">
    <property type="term" value="F:gluconokinase activity"/>
    <property type="evidence" value="ECO:0007669"/>
    <property type="project" value="UniProtKB-EC"/>
</dbReference>
<dbReference type="PANTHER" id="PTHR43442:SF3">
    <property type="entry name" value="GLUCONOKINASE-RELATED"/>
    <property type="match status" value="1"/>
</dbReference>
<dbReference type="CDD" id="cd02021">
    <property type="entry name" value="GntK"/>
    <property type="match status" value="1"/>
</dbReference>
<dbReference type="Proteomes" id="UP000584663">
    <property type="component" value="Unassembled WGS sequence"/>
</dbReference>
<evidence type="ECO:0000313" key="11">
    <source>
        <dbReference type="Proteomes" id="UP000584663"/>
    </source>
</evidence>
<dbReference type="Gene3D" id="3.40.50.300">
    <property type="entry name" value="P-loop containing nucleotide triphosphate hydrolases"/>
    <property type="match status" value="1"/>
</dbReference>
<dbReference type="SUPFAM" id="SSF52540">
    <property type="entry name" value="P-loop containing nucleoside triphosphate hydrolases"/>
    <property type="match status" value="1"/>
</dbReference>
<reference evidence="10 11" key="1">
    <citation type="submission" date="2020-08" db="EMBL/GenBank/DDBJ databases">
        <title>Genomic Encyclopedia of Type Strains, Phase IV (KMG-IV): sequencing the most valuable type-strain genomes for metagenomic binning, comparative biology and taxonomic classification.</title>
        <authorList>
            <person name="Goeker M."/>
        </authorList>
    </citation>
    <scope>NUCLEOTIDE SEQUENCE [LARGE SCALE GENOMIC DNA]</scope>
    <source>
        <strain evidence="10 11">DSM 14562</strain>
    </source>
</reference>
<evidence type="ECO:0000256" key="2">
    <source>
        <dbReference type="ARBA" id="ARBA00008420"/>
    </source>
</evidence>
<dbReference type="PANTHER" id="PTHR43442">
    <property type="entry name" value="GLUCONOKINASE-RELATED"/>
    <property type="match status" value="1"/>
</dbReference>
<accession>A0ABR6K8H2</accession>
<dbReference type="Pfam" id="PF13671">
    <property type="entry name" value="AAA_33"/>
    <property type="match status" value="1"/>
</dbReference>